<comment type="caution">
    <text evidence="4">The sequence shown here is derived from an EMBL/GenBank/DDBJ whole genome shotgun (WGS) entry which is preliminary data.</text>
</comment>
<evidence type="ECO:0000256" key="2">
    <source>
        <dbReference type="PIRSR" id="PIRSR640198-2"/>
    </source>
</evidence>
<dbReference type="Proteomes" id="UP000586454">
    <property type="component" value="Unassembled WGS sequence"/>
</dbReference>
<dbReference type="GO" id="GO:0005524">
    <property type="term" value="F:ATP binding"/>
    <property type="evidence" value="ECO:0007669"/>
    <property type="project" value="UniProtKB-KW"/>
</dbReference>
<sequence>MMYLHKVFYADKKNFDAIYKSRFNFEETLRTDLYIKPYGHDETHQLYYVYNRDTANYIDRIRHNDTILYDLQSELPVVAQKSFLIEIISAELQSTNEIEGVRSSKDEIVETTRKLVTSGYSGNDRFSSMINSYFLLKDSLKTPKDLKDIRKIYDEITKGEIKESDRPDGKYFRKDAVYVQKMNAVDGEVIHRGILGEEEIEREVILLLGFISDESIDLLLRIAIAHYYFGYIHPFYDGNGRVSRFIGSLYLIEKYNYLTAMSLARGSRIMKRDYYKSFSTTNLPQSRGEMNYFIDSFFKLLIAGQEDIIDYLNRNLDKLNRAETCIGEDNELNTEFKRSVVLILAQNYYFDYNSGIERRELINVFNEGISEYKATQEFDELEKSGYITRIKGRPITYVLGETFLRKL</sequence>
<dbReference type="InterPro" id="IPR003812">
    <property type="entry name" value="Fido"/>
</dbReference>
<dbReference type="Pfam" id="PF02661">
    <property type="entry name" value="Fic"/>
    <property type="match status" value="1"/>
</dbReference>
<keyword evidence="5" id="KW-1185">Reference proteome</keyword>
<proteinExistence type="predicted"/>
<dbReference type="PROSITE" id="PS51459">
    <property type="entry name" value="FIDO"/>
    <property type="match status" value="1"/>
</dbReference>
<dbReference type="InterPro" id="IPR040198">
    <property type="entry name" value="Fido_containing"/>
</dbReference>
<evidence type="ECO:0000313" key="5">
    <source>
        <dbReference type="Proteomes" id="UP000586454"/>
    </source>
</evidence>
<gene>
    <name evidence="4" type="ORF">PEPNEM18_01446</name>
</gene>
<dbReference type="PANTHER" id="PTHR13504:SF40">
    <property type="entry name" value="FIDO DOMAIN-CONTAINING PROTEIN"/>
    <property type="match status" value="1"/>
</dbReference>
<name>A0A6V6Y6K8_9FIRM</name>
<dbReference type="PANTHER" id="PTHR13504">
    <property type="entry name" value="FIDO DOMAIN-CONTAINING PROTEIN DDB_G0283145"/>
    <property type="match status" value="1"/>
</dbReference>
<protein>
    <submittedName>
        <fullName evidence="4">Fic family protein</fullName>
    </submittedName>
</protein>
<accession>A0A6V6Y6K8</accession>
<dbReference type="Gene3D" id="1.10.3290.10">
    <property type="entry name" value="Fido-like domain"/>
    <property type="match status" value="1"/>
</dbReference>
<feature type="domain" description="Fido" evidence="3">
    <location>
        <begin position="144"/>
        <end position="296"/>
    </location>
</feature>
<dbReference type="InterPro" id="IPR036597">
    <property type="entry name" value="Fido-like_dom_sf"/>
</dbReference>
<dbReference type="RefSeq" id="WP_180500655.1">
    <property type="nucleotide sequence ID" value="NZ_CAIJCS010000026.1"/>
</dbReference>
<dbReference type="EMBL" id="CAIJCS010000026">
    <property type="protein sequence ID" value="CAC9935182.1"/>
    <property type="molecule type" value="Genomic_DNA"/>
</dbReference>
<feature type="active site" evidence="1">
    <location>
        <position position="233"/>
    </location>
</feature>
<reference evidence="4 5" key="1">
    <citation type="submission" date="2020-06" db="EMBL/GenBank/DDBJ databases">
        <authorList>
            <person name="Criscuolo A."/>
        </authorList>
    </citation>
    <scope>NUCLEOTIDE SEQUENCE [LARGE SCALE GENOMIC DNA]</scope>
    <source>
        <strain evidence="4">1804121828</strain>
    </source>
</reference>
<keyword evidence="2" id="KW-0547">Nucleotide-binding</keyword>
<feature type="binding site" evidence="2">
    <location>
        <begin position="237"/>
        <end position="244"/>
    </location>
    <ligand>
        <name>ATP</name>
        <dbReference type="ChEBI" id="CHEBI:30616"/>
    </ligand>
</feature>
<keyword evidence="2" id="KW-0067">ATP-binding</keyword>
<dbReference type="SUPFAM" id="SSF140931">
    <property type="entry name" value="Fic-like"/>
    <property type="match status" value="1"/>
</dbReference>
<evidence type="ECO:0000256" key="1">
    <source>
        <dbReference type="PIRSR" id="PIRSR640198-1"/>
    </source>
</evidence>
<evidence type="ECO:0000313" key="4">
    <source>
        <dbReference type="EMBL" id="CAC9935182.1"/>
    </source>
</evidence>
<dbReference type="AlphaFoldDB" id="A0A6V6Y6K8"/>
<organism evidence="4 5">
    <name type="scientific">Aedoeadaptatus nemausensis</name>
    <dbReference type="NCBI Taxonomy" id="2582829"/>
    <lineage>
        <taxon>Bacteria</taxon>
        <taxon>Bacillati</taxon>
        <taxon>Bacillota</taxon>
        <taxon>Tissierellia</taxon>
        <taxon>Tissierellales</taxon>
        <taxon>Peptoniphilaceae</taxon>
        <taxon>Aedoeadaptatus</taxon>
    </lineage>
</organism>
<evidence type="ECO:0000259" key="3">
    <source>
        <dbReference type="PROSITE" id="PS51459"/>
    </source>
</evidence>